<sequence length="183" mass="19932">MERNITIGLIIALVLTCIGAFWMSSHSSEGGGFLIDFLQNLTADNSTTNDTYLNDTYTNSTINETINNTDNSTVNETVTDDNSTTLTLSFSTAAVFDNSTNSSIISVDASKENITVGIVLFTSYDNANFTEAASLANVTLPTTITVPVNTSYSEMYYYLEILYNNVTYVIPENTTEVVNISIT</sequence>
<dbReference type="EMBL" id="CP002737">
    <property type="protein sequence ID" value="AEF96057.1"/>
    <property type="molecule type" value="Genomic_DNA"/>
</dbReference>
<evidence type="ECO:0000313" key="2">
    <source>
        <dbReference type="Proteomes" id="UP000009227"/>
    </source>
</evidence>
<dbReference type="RefSeq" id="WP_013798665.1">
    <property type="nucleotide sequence ID" value="NC_015562.1"/>
</dbReference>
<accession>F6BBP8</accession>
<keyword evidence="2" id="KW-1185">Reference proteome</keyword>
<dbReference type="GeneID" id="10643338"/>
<dbReference type="KEGG" id="mig:Metig_0501"/>
<evidence type="ECO:0000313" key="1">
    <source>
        <dbReference type="EMBL" id="AEF96057.1"/>
    </source>
</evidence>
<organism evidence="2">
    <name type="scientific">Methanotorris igneus (strain DSM 5666 / JCM 11834 / Kol 5)</name>
    <dbReference type="NCBI Taxonomy" id="880724"/>
    <lineage>
        <taxon>Archaea</taxon>
        <taxon>Methanobacteriati</taxon>
        <taxon>Methanobacteriota</taxon>
        <taxon>Methanomada group</taxon>
        <taxon>Methanococci</taxon>
        <taxon>Methanococcales</taxon>
        <taxon>Methanocaldococcaceae</taxon>
        <taxon>Methanotorris</taxon>
    </lineage>
</organism>
<reference evidence="1 2" key="1">
    <citation type="submission" date="2011-05" db="EMBL/GenBank/DDBJ databases">
        <title>Complete sequence of Methanotorris igneus Kol 5.</title>
        <authorList>
            <consortium name="US DOE Joint Genome Institute"/>
            <person name="Lucas S."/>
            <person name="Han J."/>
            <person name="Lapidus A."/>
            <person name="Cheng J.-F."/>
            <person name="Goodwin L."/>
            <person name="Pitluck S."/>
            <person name="Peters L."/>
            <person name="Mikhailova N."/>
            <person name="Chertkov O."/>
            <person name="Han C."/>
            <person name="Tapia R."/>
            <person name="Land M."/>
            <person name="Hauser L."/>
            <person name="Kyrpides N."/>
            <person name="Ivanova N."/>
            <person name="Pagani I."/>
            <person name="Sieprawska-Lupa M."/>
            <person name="Whitman W."/>
            <person name="Woyke T."/>
        </authorList>
    </citation>
    <scope>NUCLEOTIDE SEQUENCE [LARGE SCALE GENOMIC DNA]</scope>
    <source>
        <strain evidence="2">DSM 5666 / JCM 11834 / Kol 5</strain>
    </source>
</reference>
<protein>
    <submittedName>
        <fullName evidence="1">Uncharacterized protein</fullName>
    </submittedName>
</protein>
<dbReference type="OrthoDB" id="66140at2157"/>
<dbReference type="Proteomes" id="UP000009227">
    <property type="component" value="Chromosome"/>
</dbReference>
<dbReference type="AlphaFoldDB" id="F6BBP8"/>
<dbReference type="STRING" id="880724.Metig_0501"/>
<name>F6BBP8_METIK</name>
<dbReference type="HOGENOM" id="CLU_1472097_0_0_2"/>
<proteinExistence type="predicted"/>
<gene>
    <name evidence="1" type="ordered locus">Metig_0501</name>
</gene>